<dbReference type="OrthoDB" id="9204728at2"/>
<reference evidence="1 2" key="1">
    <citation type="submission" date="2014-08" db="EMBL/GenBank/DDBJ databases">
        <title>Genome sequences of NCPPB Pectobacterium isolates.</title>
        <authorList>
            <person name="Glover R.H."/>
            <person name="Sapp M."/>
            <person name="Elphinstone J."/>
        </authorList>
    </citation>
    <scope>NUCLEOTIDE SEQUENCE [LARGE SCALE GENOMIC DNA]</scope>
    <source>
        <strain evidence="1 2">LMG 21372</strain>
    </source>
</reference>
<sequence length="301" mass="34066">MEHDKFMQYGRGLGLWRNPRENIKPEPTSYFRDDPIYLTSSKGEWVNQIQECKKENNPLENGVFIWTEIKGTGHAFVSVHEGNNASVFTYGRFGRRSGVAGAVGDGILNFLRFEDARRYYREELYKMEAKAFIITDADPTIARMYFEKLWHSGSKAKETPDMGDDTKRDGRTIDQYDVTGVNCTTHTTKGVKIAGSQIFEGGYTTHAQIRINYEEDFAVPVSLQRYLERKNAESSMLVVDMTSEFRKQYPNINGFNPLDESTIRMRSFRTAAEIASGVGKVSPYSGGTVGGLLEGMHDVNK</sequence>
<dbReference type="RefSeq" id="WP_039317588.1">
    <property type="nucleotide sequence ID" value="NZ_JQOD01000008.1"/>
</dbReference>
<dbReference type="Proteomes" id="UP000029435">
    <property type="component" value="Unassembled WGS sequence"/>
</dbReference>
<accession>A0A0M2EW76</accession>
<comment type="caution">
    <text evidence="1">The sequence shown here is derived from an EMBL/GenBank/DDBJ whole genome shotgun (WGS) entry which is preliminary data.</text>
</comment>
<dbReference type="EMBL" id="JQOD01000008">
    <property type="protein sequence ID" value="KGA31898.1"/>
    <property type="molecule type" value="Genomic_DNA"/>
</dbReference>
<dbReference type="STRING" id="180957.B5S52_00265"/>
<protein>
    <submittedName>
        <fullName evidence="1">Uncharacterized protein</fullName>
    </submittedName>
</protein>
<gene>
    <name evidence="1" type="ORF">KU74_20030</name>
</gene>
<name>A0A0M2EW76_9GAMM</name>
<evidence type="ECO:0000313" key="2">
    <source>
        <dbReference type="Proteomes" id="UP000029435"/>
    </source>
</evidence>
<organism evidence="1 2">
    <name type="scientific">Pectobacterium brasiliense</name>
    <dbReference type="NCBI Taxonomy" id="180957"/>
    <lineage>
        <taxon>Bacteria</taxon>
        <taxon>Pseudomonadati</taxon>
        <taxon>Pseudomonadota</taxon>
        <taxon>Gammaproteobacteria</taxon>
        <taxon>Enterobacterales</taxon>
        <taxon>Pectobacteriaceae</taxon>
        <taxon>Pectobacterium</taxon>
    </lineage>
</organism>
<dbReference type="AlphaFoldDB" id="A0A0M2EW76"/>
<proteinExistence type="predicted"/>
<evidence type="ECO:0000313" key="1">
    <source>
        <dbReference type="EMBL" id="KGA31898.1"/>
    </source>
</evidence>